<dbReference type="PANTHER" id="PTHR36848:SF2">
    <property type="entry name" value="SECRETED PROTEIN"/>
    <property type="match status" value="1"/>
</dbReference>
<evidence type="ECO:0000313" key="1">
    <source>
        <dbReference type="EMBL" id="GAM43919.1"/>
    </source>
</evidence>
<dbReference type="SUPFAM" id="SSF49785">
    <property type="entry name" value="Galactose-binding domain-like"/>
    <property type="match status" value="1"/>
</dbReference>
<dbReference type="InterPro" id="IPR008979">
    <property type="entry name" value="Galactose-bd-like_sf"/>
</dbReference>
<reference evidence="2" key="1">
    <citation type="journal article" date="2015" name="Genome Announc.">
        <title>Draft genome sequence of Talaromyces cellulolyticus strain Y-94, a source of lignocellulosic biomass-degrading enzymes.</title>
        <authorList>
            <person name="Fujii T."/>
            <person name="Koike H."/>
            <person name="Sawayama S."/>
            <person name="Yano S."/>
            <person name="Inoue H."/>
        </authorList>
    </citation>
    <scope>NUCLEOTIDE SEQUENCE [LARGE SCALE GENOMIC DNA]</scope>
    <source>
        <strain evidence="2">Y-94</strain>
    </source>
</reference>
<comment type="caution">
    <text evidence="1">The sequence shown here is derived from an EMBL/GenBank/DDBJ whole genome shotgun (WGS) entry which is preliminary data.</text>
</comment>
<dbReference type="InterPro" id="IPR053161">
    <property type="entry name" value="Ulvan_degrading_GH"/>
</dbReference>
<proteinExistence type="predicted"/>
<organism evidence="1 2">
    <name type="scientific">Talaromyces pinophilus</name>
    <name type="common">Penicillium pinophilum</name>
    <dbReference type="NCBI Taxonomy" id="128442"/>
    <lineage>
        <taxon>Eukaryota</taxon>
        <taxon>Fungi</taxon>
        <taxon>Dikarya</taxon>
        <taxon>Ascomycota</taxon>
        <taxon>Pezizomycotina</taxon>
        <taxon>Eurotiomycetes</taxon>
        <taxon>Eurotiomycetidae</taxon>
        <taxon>Eurotiales</taxon>
        <taxon>Trichocomaceae</taxon>
        <taxon>Talaromyces</taxon>
        <taxon>Talaromyces sect. Talaromyces</taxon>
    </lineage>
</organism>
<dbReference type="Proteomes" id="UP000053095">
    <property type="component" value="Unassembled WGS sequence"/>
</dbReference>
<evidence type="ECO:0000313" key="2">
    <source>
        <dbReference type="Proteomes" id="UP000053095"/>
    </source>
</evidence>
<dbReference type="PANTHER" id="PTHR36848">
    <property type="entry name" value="DNA-BINDING PROTEIN (PUTATIVE SECRETED PROTEIN)-RELATED"/>
    <property type="match status" value="1"/>
</dbReference>
<accession>A0A6V8HPE4</accession>
<sequence length="422" mass="45883">MGGILAPAGPAYKSLIFSSQGVITVKAAERVVNFAKSGLPVIVVGNPPNTTYPATSQEQHRLQAIMESLMSSTNVHKVSSLKELPSLLSDLKIQPRVSLDCSQGPVYSVWRHDQKEDIEYVFLYNDVSSYTSCEAEFSTMPGKSPYLFDAWTGTRTALSHYKKTTFGLSIALKFQANETIIIGFENPMKDNPRLVKCHVTDISGDVASLTSTDNGEIVASVLSSATITLSTGKTWKLVSNVQGVTNLSSWHVSIESWQAPANIYDVNTVTTVHNFSNQKLLPWTELSEQMKIVGGVGYYTTTFISPNSSKISSKSSLKAILSIGPIIHTARAFINKVQLPPIDPVHGTVDISGYVQPGKNYTLTIEVTSPLFNRIKATANTTMVWGVPAALTEPAYATLPYKDYGLLGPVSIQWAEGQPIKC</sequence>
<name>A0A6V8HPE4_TALPI</name>
<dbReference type="AlphaFoldDB" id="A0A6V8HPE4"/>
<protein>
    <submittedName>
        <fullName evidence="1">Uncharacterized protein</fullName>
    </submittedName>
</protein>
<keyword evidence="2" id="KW-1185">Reference proteome</keyword>
<dbReference type="EMBL" id="DF933856">
    <property type="protein sequence ID" value="GAM43919.1"/>
    <property type="molecule type" value="Genomic_DNA"/>
</dbReference>
<gene>
    <name evidence="1" type="ORF">TCE0_060r19126</name>
</gene>
<dbReference type="Pfam" id="PF17132">
    <property type="entry name" value="Glyco_hydro_106"/>
    <property type="match status" value="1"/>
</dbReference>